<dbReference type="Proteomes" id="UP000254069">
    <property type="component" value="Unassembled WGS sequence"/>
</dbReference>
<comment type="subcellular location">
    <subcellularLocation>
        <location evidence="1 5">Periplasm</location>
    </subcellularLocation>
</comment>
<evidence type="ECO:0000313" key="6">
    <source>
        <dbReference type="EMBL" id="SUI50072.1"/>
    </source>
</evidence>
<evidence type="ECO:0000313" key="7">
    <source>
        <dbReference type="Proteomes" id="UP000254069"/>
    </source>
</evidence>
<name>A0A379YTN0_9GAMM</name>
<dbReference type="GO" id="GO:0019808">
    <property type="term" value="F:polyamine binding"/>
    <property type="evidence" value="ECO:0007669"/>
    <property type="project" value="InterPro"/>
</dbReference>
<sequence length="399" mass="43470">MRVFGSSIGDTNNNDNKLTIEGGLQPLLPVKGESMKLLTKVTSVALLGGLAAAATAQAEEVVRVYNWSDYIAEDTLANFQKETGIRVIYDVFDSNEVVEAKLLSGRSGYDIVVPSNNFLAKQIKAGAFKPLDKSKLSNYQNLDPQLMKQLEKADPGNQYAVPYLWGTNGIGYNVAKVKELLGEDAPTDSLELMFNPKYAEKLSSCGMSMLDSADDMVPQALIYLGLDPNSTKASDFDKAGEVLAKIRPYITYFHSSRYISDLANGDICVAFGFSGDILQAATRADEAGNGNKIAYAIPKEGANLWFDMLAIPADAGNVDNALTFINYLLRPEVIAPISNYVSYANPNVPAQKLVDESIRNDPGIYPPQATLDNLYVGEIRPLKAQRALTRVWTKVKSGQ</sequence>
<evidence type="ECO:0000256" key="3">
    <source>
        <dbReference type="ARBA" id="ARBA00022729"/>
    </source>
</evidence>
<comment type="function">
    <text evidence="5">Required for the activity of the bacterial periplasmic transport system of putrescine.</text>
</comment>
<dbReference type="PANTHER" id="PTHR30222:SF12">
    <property type="entry name" value="NORSPERMIDINE SENSOR"/>
    <property type="match status" value="1"/>
</dbReference>
<dbReference type="GO" id="GO:0042597">
    <property type="term" value="C:periplasmic space"/>
    <property type="evidence" value="ECO:0007669"/>
    <property type="project" value="UniProtKB-SubCell"/>
</dbReference>
<dbReference type="AlphaFoldDB" id="A0A379YTN0"/>
<dbReference type="InterPro" id="IPR001188">
    <property type="entry name" value="Sperm_putr-bd"/>
</dbReference>
<keyword evidence="3" id="KW-0732">Signal</keyword>
<evidence type="ECO:0000256" key="2">
    <source>
        <dbReference type="ARBA" id="ARBA00022448"/>
    </source>
</evidence>
<proteinExistence type="inferred from homology"/>
<evidence type="ECO:0000256" key="1">
    <source>
        <dbReference type="ARBA" id="ARBA00004418"/>
    </source>
</evidence>
<protein>
    <recommendedName>
        <fullName evidence="5">Putrescine-binding periplasmic protein</fullName>
    </recommendedName>
</protein>
<keyword evidence="4 5" id="KW-0574">Periplasm</keyword>
<dbReference type="InterPro" id="IPR006059">
    <property type="entry name" value="SBP"/>
</dbReference>
<dbReference type="GO" id="GO:0015846">
    <property type="term" value="P:polyamine transport"/>
    <property type="evidence" value="ECO:0007669"/>
    <property type="project" value="InterPro"/>
</dbReference>
<evidence type="ECO:0000256" key="4">
    <source>
        <dbReference type="ARBA" id="ARBA00022764"/>
    </source>
</evidence>
<dbReference type="PRINTS" id="PR00909">
    <property type="entry name" value="SPERMDNBNDNG"/>
</dbReference>
<keyword evidence="7" id="KW-1185">Reference proteome</keyword>
<comment type="similarity">
    <text evidence="5">Belongs to the bacterial solute-binding protein PotD/PotF family.</text>
</comment>
<accession>A0A379YTN0</accession>
<dbReference type="PANTHER" id="PTHR30222">
    <property type="entry name" value="SPERMIDINE/PUTRESCINE-BINDING PERIPLASMIC PROTEIN"/>
    <property type="match status" value="1"/>
</dbReference>
<keyword evidence="2 5" id="KW-0813">Transport</keyword>
<dbReference type="CDD" id="cd13659">
    <property type="entry name" value="PBP2_PotF"/>
    <property type="match status" value="1"/>
</dbReference>
<dbReference type="Pfam" id="PF13416">
    <property type="entry name" value="SBP_bac_8"/>
    <property type="match status" value="1"/>
</dbReference>
<gene>
    <name evidence="6" type="primary">potF</name>
    <name evidence="6" type="ORF">NCTC10738_00503</name>
</gene>
<dbReference type="Gene3D" id="3.40.190.10">
    <property type="entry name" value="Periplasmic binding protein-like II"/>
    <property type="match status" value="2"/>
</dbReference>
<evidence type="ECO:0000256" key="5">
    <source>
        <dbReference type="PIRNR" id="PIRNR019574"/>
    </source>
</evidence>
<dbReference type="EMBL" id="UGYO01000001">
    <property type="protein sequence ID" value="SUI50072.1"/>
    <property type="molecule type" value="Genomic_DNA"/>
</dbReference>
<dbReference type="SUPFAM" id="SSF53850">
    <property type="entry name" value="Periplasmic binding protein-like II"/>
    <property type="match status" value="1"/>
</dbReference>
<organism evidence="6 7">
    <name type="scientific">Shewanella algae</name>
    <dbReference type="NCBI Taxonomy" id="38313"/>
    <lineage>
        <taxon>Bacteria</taxon>
        <taxon>Pseudomonadati</taxon>
        <taxon>Pseudomonadota</taxon>
        <taxon>Gammaproteobacteria</taxon>
        <taxon>Alteromonadales</taxon>
        <taxon>Shewanellaceae</taxon>
        <taxon>Shewanella</taxon>
    </lineage>
</organism>
<reference evidence="6 7" key="1">
    <citation type="submission" date="2018-06" db="EMBL/GenBank/DDBJ databases">
        <authorList>
            <consortium name="Pathogen Informatics"/>
            <person name="Doyle S."/>
        </authorList>
    </citation>
    <scope>NUCLEOTIDE SEQUENCE [LARGE SCALE GENOMIC DNA]</scope>
    <source>
        <strain evidence="6 7">NCTC10738</strain>
    </source>
</reference>
<dbReference type="PIRSF" id="PIRSF019574">
    <property type="entry name" value="Periplasmic_polyamine_BP"/>
    <property type="match status" value="1"/>
</dbReference>